<gene>
    <name evidence="2" type="ORF">DU002_08380</name>
</gene>
<feature type="chain" id="PRO_5016925586" evidence="1">
    <location>
        <begin position="17"/>
        <end position="151"/>
    </location>
</feature>
<keyword evidence="3" id="KW-1185">Reference proteome</keyword>
<name>A0A368NK08_9GAMM</name>
<accession>A0A368NK08</accession>
<comment type="caution">
    <text evidence="2">The sequence shown here is derived from an EMBL/GenBank/DDBJ whole genome shotgun (WGS) entry which is preliminary data.</text>
</comment>
<dbReference type="EMBL" id="QPID01000004">
    <property type="protein sequence ID" value="RCU50430.1"/>
    <property type="molecule type" value="Genomic_DNA"/>
</dbReference>
<dbReference type="Proteomes" id="UP000252558">
    <property type="component" value="Unassembled WGS sequence"/>
</dbReference>
<keyword evidence="1" id="KW-0732">Signal</keyword>
<reference evidence="2 3" key="1">
    <citation type="submission" date="2018-07" db="EMBL/GenBank/DDBJ databases">
        <title>Corallincola holothuriorum sp. nov., a new facultative anaerobe isolated from sea cucumber Apostichopus japonicus.</title>
        <authorList>
            <person name="Xia H."/>
        </authorList>
    </citation>
    <scope>NUCLEOTIDE SEQUENCE [LARGE SCALE GENOMIC DNA]</scope>
    <source>
        <strain evidence="2 3">C4</strain>
    </source>
</reference>
<evidence type="ECO:0000256" key="1">
    <source>
        <dbReference type="SAM" id="SignalP"/>
    </source>
</evidence>
<protein>
    <submittedName>
        <fullName evidence="2">Uncharacterized protein</fullName>
    </submittedName>
</protein>
<proteinExistence type="predicted"/>
<organism evidence="2 3">
    <name type="scientific">Corallincola holothuriorum</name>
    <dbReference type="NCBI Taxonomy" id="2282215"/>
    <lineage>
        <taxon>Bacteria</taxon>
        <taxon>Pseudomonadati</taxon>
        <taxon>Pseudomonadota</taxon>
        <taxon>Gammaproteobacteria</taxon>
        <taxon>Alteromonadales</taxon>
        <taxon>Psychromonadaceae</taxon>
        <taxon>Corallincola</taxon>
    </lineage>
</organism>
<evidence type="ECO:0000313" key="3">
    <source>
        <dbReference type="Proteomes" id="UP000252558"/>
    </source>
</evidence>
<dbReference type="AlphaFoldDB" id="A0A368NK08"/>
<evidence type="ECO:0000313" key="2">
    <source>
        <dbReference type="EMBL" id="RCU50430.1"/>
    </source>
</evidence>
<sequence>MSLMASLKAAASLVLAAMLTGCCLISAFPGGAGACARDDWQDLVEDGHYEEAFSQLDRGAIVHTNLYSNMLAYDILNVVVHRDAVKQDELLCSPVLAKYPNSFSWTMQSCKLLQSYLANGTLDQEILPVLERSFSRDDQYDWWLPVLKSLG</sequence>
<feature type="signal peptide" evidence="1">
    <location>
        <begin position="1"/>
        <end position="16"/>
    </location>
</feature>